<feature type="transmembrane region" description="Helical" evidence="9">
    <location>
        <begin position="225"/>
        <end position="251"/>
    </location>
</feature>
<dbReference type="EMBL" id="JBHLVZ010000087">
    <property type="protein sequence ID" value="MFC0388969.1"/>
    <property type="molecule type" value="Genomic_DNA"/>
</dbReference>
<feature type="transmembrane region" description="Helical" evidence="9">
    <location>
        <begin position="34"/>
        <end position="51"/>
    </location>
</feature>
<reference evidence="10 11" key="1">
    <citation type="submission" date="2024-09" db="EMBL/GenBank/DDBJ databases">
        <authorList>
            <person name="Sun Q."/>
            <person name="Mori K."/>
        </authorList>
    </citation>
    <scope>NUCLEOTIDE SEQUENCE [LARGE SCALE GENOMIC DNA]</scope>
    <source>
        <strain evidence="10 11">CCM 7468</strain>
    </source>
</reference>
<feature type="transmembrane region" description="Helical" evidence="9">
    <location>
        <begin position="257"/>
        <end position="280"/>
    </location>
</feature>
<comment type="subcellular location">
    <subcellularLocation>
        <location evidence="1">Cell membrane</location>
        <topology evidence="1">Multi-pass membrane protein</topology>
    </subcellularLocation>
</comment>
<dbReference type="CDD" id="cd06581">
    <property type="entry name" value="TM_PBP1_LivM_like"/>
    <property type="match status" value="1"/>
</dbReference>
<dbReference type="Pfam" id="PF02653">
    <property type="entry name" value="BPD_transp_2"/>
    <property type="match status" value="2"/>
</dbReference>
<evidence type="ECO:0000256" key="3">
    <source>
        <dbReference type="ARBA" id="ARBA00022475"/>
    </source>
</evidence>
<evidence type="ECO:0000256" key="2">
    <source>
        <dbReference type="ARBA" id="ARBA00022448"/>
    </source>
</evidence>
<keyword evidence="3" id="KW-1003">Cell membrane</keyword>
<evidence type="ECO:0000256" key="7">
    <source>
        <dbReference type="ARBA" id="ARBA00023136"/>
    </source>
</evidence>
<evidence type="ECO:0000256" key="1">
    <source>
        <dbReference type="ARBA" id="ARBA00004651"/>
    </source>
</evidence>
<accession>A0ABV6IZB5</accession>
<keyword evidence="11" id="KW-1185">Reference proteome</keyword>
<dbReference type="CDD" id="cd06582">
    <property type="entry name" value="TM_PBP1_LivH_like"/>
    <property type="match status" value="1"/>
</dbReference>
<dbReference type="InterPro" id="IPR043428">
    <property type="entry name" value="LivM-like"/>
</dbReference>
<feature type="transmembrane region" description="Helical" evidence="9">
    <location>
        <begin position="415"/>
        <end position="434"/>
    </location>
</feature>
<feature type="transmembrane region" description="Helical" evidence="9">
    <location>
        <begin position="309"/>
        <end position="327"/>
    </location>
</feature>
<keyword evidence="4 9" id="KW-0812">Transmembrane</keyword>
<feature type="transmembrane region" description="Helical" evidence="9">
    <location>
        <begin position="546"/>
        <end position="567"/>
    </location>
</feature>
<evidence type="ECO:0000256" key="6">
    <source>
        <dbReference type="ARBA" id="ARBA00022989"/>
    </source>
</evidence>
<sequence>MDSILPQLLTGLATASSLFLVASGLTIIFGVTRIVNFSHGSLMMLGAYIGWSILTRLPRDPEWFVLGILLTALATAAIGVALEVAVLRRVYRAPELFQLLATFGVVLIIQDVTLWLWGAVELPLPRPRWLRGFVEIAGSRFPLYDLILIAIGPVVLGLLWLVMNRTRWGTLVRAATLDREMVAALGVDQRLLFTSVFALGAGLAGLGGALSLPNASANLGIDLSVITDAFVVVVVGGLGSLPGAFVASLLIGILQAFGIVLVPKITLVLVFLVMAVVLVFRPNGLMGRPQSEAREASIAAPVVRVAPRALRLLGAAALALALVAPFLVGDYYLTVLTDACVAILFATSLHFMMGPGGMASFGHAAWFGIGAYAAGLLLHWAGAPMPLGLLAAPLAAGIVAALFGWFVVRLSGVYLSMLTLAFAQIVWAVSFQWVDVTGGDNGLLGVWPPDWARNPRSFYWIALVLSVGVALLLRRALYAPYGYALRAARDSATRARSIGLDVSRLRIVALVIAGAACGLGGAIFAYGKGGVFPTYISIPHSVEALLMVLLGGLQTVAGPIVGALVYTGLADILVRSTDLWRLVLGAVIVVLVVAFPEGIAGAARRIWLRGREA</sequence>
<keyword evidence="5" id="KW-0029">Amino-acid transport</keyword>
<evidence type="ECO:0000256" key="5">
    <source>
        <dbReference type="ARBA" id="ARBA00022970"/>
    </source>
</evidence>
<feature type="transmembrane region" description="Helical" evidence="9">
    <location>
        <begin position="63"/>
        <end position="87"/>
    </location>
</feature>
<dbReference type="Proteomes" id="UP001589789">
    <property type="component" value="Unassembled WGS sequence"/>
</dbReference>
<dbReference type="InterPro" id="IPR001851">
    <property type="entry name" value="ABC_transp_permease"/>
</dbReference>
<keyword evidence="2" id="KW-0813">Transport</keyword>
<comment type="caution">
    <text evidence="10">The sequence shown here is derived from an EMBL/GenBank/DDBJ whole genome shotgun (WGS) entry which is preliminary data.</text>
</comment>
<dbReference type="RefSeq" id="WP_377055896.1">
    <property type="nucleotide sequence ID" value="NZ_JBHLVZ010000087.1"/>
</dbReference>
<protein>
    <submittedName>
        <fullName evidence="10">ABC transporter permease</fullName>
    </submittedName>
</protein>
<proteinExistence type="inferred from homology"/>
<feature type="transmembrane region" description="Helical" evidence="9">
    <location>
        <begin position="141"/>
        <end position="163"/>
    </location>
</feature>
<keyword evidence="6 9" id="KW-1133">Transmembrane helix</keyword>
<evidence type="ECO:0000313" key="10">
    <source>
        <dbReference type="EMBL" id="MFC0388969.1"/>
    </source>
</evidence>
<evidence type="ECO:0000256" key="4">
    <source>
        <dbReference type="ARBA" id="ARBA00022692"/>
    </source>
</evidence>
<dbReference type="InterPro" id="IPR052157">
    <property type="entry name" value="BCAA_transport_permease"/>
</dbReference>
<comment type="similarity">
    <text evidence="8">Belongs to the binding-protein-dependent transport system permease family. LivHM subfamily.</text>
</comment>
<feature type="transmembrane region" description="Helical" evidence="9">
    <location>
        <begin position="505"/>
        <end position="526"/>
    </location>
</feature>
<evidence type="ECO:0000313" key="11">
    <source>
        <dbReference type="Proteomes" id="UP001589789"/>
    </source>
</evidence>
<evidence type="ECO:0000256" key="9">
    <source>
        <dbReference type="SAM" id="Phobius"/>
    </source>
</evidence>
<name>A0ABV6IZB5_9PROT</name>
<evidence type="ECO:0000256" key="8">
    <source>
        <dbReference type="ARBA" id="ARBA00037998"/>
    </source>
</evidence>
<keyword evidence="7 9" id="KW-0472">Membrane</keyword>
<feature type="transmembrane region" description="Helical" evidence="9">
    <location>
        <begin position="191"/>
        <end position="213"/>
    </location>
</feature>
<organism evidence="10 11">
    <name type="scientific">Muricoccus vinaceus</name>
    <dbReference type="NCBI Taxonomy" id="424704"/>
    <lineage>
        <taxon>Bacteria</taxon>
        <taxon>Pseudomonadati</taxon>
        <taxon>Pseudomonadota</taxon>
        <taxon>Alphaproteobacteria</taxon>
        <taxon>Acetobacterales</taxon>
        <taxon>Roseomonadaceae</taxon>
        <taxon>Muricoccus</taxon>
    </lineage>
</organism>
<feature type="transmembrane region" description="Helical" evidence="9">
    <location>
        <begin position="387"/>
        <end position="408"/>
    </location>
</feature>
<feature type="transmembrane region" description="Helical" evidence="9">
    <location>
        <begin position="579"/>
        <end position="603"/>
    </location>
</feature>
<dbReference type="PANTHER" id="PTHR11795:SF442">
    <property type="entry name" value="ABC TRANSPORTER ATP-BINDING PROTEIN"/>
    <property type="match status" value="1"/>
</dbReference>
<feature type="transmembrane region" description="Helical" evidence="9">
    <location>
        <begin position="99"/>
        <end position="120"/>
    </location>
</feature>
<dbReference type="PANTHER" id="PTHR11795">
    <property type="entry name" value="BRANCHED-CHAIN AMINO ACID TRANSPORT SYSTEM PERMEASE PROTEIN LIVH"/>
    <property type="match status" value="1"/>
</dbReference>
<gene>
    <name evidence="10" type="ORF">ACFFIC_25970</name>
</gene>
<feature type="transmembrane region" description="Helical" evidence="9">
    <location>
        <begin position="458"/>
        <end position="484"/>
    </location>
</feature>